<evidence type="ECO:0000256" key="1">
    <source>
        <dbReference type="SAM" id="MobiDB-lite"/>
    </source>
</evidence>
<feature type="region of interest" description="Disordered" evidence="1">
    <location>
        <begin position="135"/>
        <end position="154"/>
    </location>
</feature>
<feature type="compositionally biased region" description="Basic and acidic residues" evidence="1">
    <location>
        <begin position="322"/>
        <end position="340"/>
    </location>
</feature>
<sequence>MAVAPFFLRGVQLCPALGRRGGGVRRQALFSSCFCPLIKLSERSGSERRGRQRKNSGGAKKLRPPRSIQSVILLQLKPASSTSLRSTNSFRCANMMGPVWTGVRGLLVVQEPSWTEAQQRSMAPDKAVTLTHRAKTSAHSLQDSGGRPSHTPVLHLSAAPAGEAPAPAPDLLTSSSSCDDFFPSPVPLRVRSTERQQKMENFENFPPRRPLKLAPLNIELPLEIKKTQRQKIHSLWKEEPERLELSAKKVSNHGKTHLLPVNQITLGQRLVRKKLDHQIHSSPDLFKTHPNMTSVQSACGLVSIDQLEGRKSDHSKLRRARRPDEDQSKSAERLKDDEGKPAASGAELCQRGMEKVLEKPSSRNPAGKMWEAAMGKGSRKMAVYDIQEAAL</sequence>
<protein>
    <submittedName>
        <fullName evidence="2">Uncharacterized protein</fullName>
    </submittedName>
</protein>
<feature type="compositionally biased region" description="Basic residues" evidence="1">
    <location>
        <begin position="50"/>
        <end position="64"/>
    </location>
</feature>
<feature type="compositionally biased region" description="Basic and acidic residues" evidence="1">
    <location>
        <begin position="352"/>
        <end position="361"/>
    </location>
</feature>
<evidence type="ECO:0000313" key="3">
    <source>
        <dbReference type="Proteomes" id="UP000824219"/>
    </source>
</evidence>
<keyword evidence="3" id="KW-1185">Reference proteome</keyword>
<feature type="region of interest" description="Disordered" evidence="1">
    <location>
        <begin position="45"/>
        <end position="64"/>
    </location>
</feature>
<proteinExistence type="predicted"/>
<dbReference type="AlphaFoldDB" id="A0A9D3NP93"/>
<reference evidence="2 3" key="1">
    <citation type="submission" date="2021-06" db="EMBL/GenBank/DDBJ databases">
        <title>Chromosome-level genome assembly of the red-tail catfish (Hemibagrus wyckioides).</title>
        <authorList>
            <person name="Shao F."/>
        </authorList>
    </citation>
    <scope>NUCLEOTIDE SEQUENCE [LARGE SCALE GENOMIC DNA]</scope>
    <source>
        <strain evidence="2">EC202008001</strain>
        <tissue evidence="2">Blood</tissue>
    </source>
</reference>
<organism evidence="2 3">
    <name type="scientific">Hemibagrus wyckioides</name>
    <dbReference type="NCBI Taxonomy" id="337641"/>
    <lineage>
        <taxon>Eukaryota</taxon>
        <taxon>Metazoa</taxon>
        <taxon>Chordata</taxon>
        <taxon>Craniata</taxon>
        <taxon>Vertebrata</taxon>
        <taxon>Euteleostomi</taxon>
        <taxon>Actinopterygii</taxon>
        <taxon>Neopterygii</taxon>
        <taxon>Teleostei</taxon>
        <taxon>Ostariophysi</taxon>
        <taxon>Siluriformes</taxon>
        <taxon>Bagridae</taxon>
        <taxon>Hemibagrus</taxon>
    </lineage>
</organism>
<feature type="region of interest" description="Disordered" evidence="1">
    <location>
        <begin position="310"/>
        <end position="377"/>
    </location>
</feature>
<gene>
    <name evidence="2" type="ORF">KOW79_012631</name>
</gene>
<dbReference type="EMBL" id="JAHKSW010000014">
    <property type="protein sequence ID" value="KAG7324615.1"/>
    <property type="molecule type" value="Genomic_DNA"/>
</dbReference>
<evidence type="ECO:0000313" key="2">
    <source>
        <dbReference type="EMBL" id="KAG7324615.1"/>
    </source>
</evidence>
<comment type="caution">
    <text evidence="2">The sequence shown here is derived from an EMBL/GenBank/DDBJ whole genome shotgun (WGS) entry which is preliminary data.</text>
</comment>
<accession>A0A9D3NP93</accession>
<name>A0A9D3NP93_9TELE</name>
<dbReference type="Proteomes" id="UP000824219">
    <property type="component" value="Linkage Group LG14"/>
</dbReference>
<dbReference type="OrthoDB" id="8960697at2759"/>